<dbReference type="InterPro" id="IPR036486">
    <property type="entry name" value="AsiA_sf"/>
</dbReference>
<protein>
    <submittedName>
        <fullName evidence="1">Anti-sigma 70 protein</fullName>
    </submittedName>
</protein>
<dbReference type="InterPro" id="IPR015100">
    <property type="entry name" value="AsiA"/>
</dbReference>
<keyword evidence="2" id="KW-1185">Reference proteome</keyword>
<gene>
    <name evidence="1" type="ORF">PspYZU05_186</name>
</gene>
<dbReference type="Proteomes" id="UP000247773">
    <property type="component" value="Genome"/>
</dbReference>
<dbReference type="Gene3D" id="1.10.1810.10">
    <property type="entry name" value="Anti-Sigma Factor A"/>
    <property type="match status" value="1"/>
</dbReference>
<evidence type="ECO:0000313" key="2">
    <source>
        <dbReference type="Proteomes" id="UP000247773"/>
    </source>
</evidence>
<dbReference type="SUPFAM" id="SSF69070">
    <property type="entry name" value="Anti-sigma factor AsiA"/>
    <property type="match status" value="1"/>
</dbReference>
<reference evidence="1 2" key="1">
    <citation type="submission" date="2017-04" db="EMBL/GenBank/DDBJ databases">
        <title>Isolation of lytic bacteriophages infecting Pseudomonas strains for biocontrol of fish and shrimp spoilage during chilled storage.</title>
        <authorList>
            <person name="Yang Z."/>
            <person name="Tao X."/>
            <person name="Gao L."/>
            <person name="Rao S."/>
        </authorList>
    </citation>
    <scope>NUCLEOTIDE SEQUENCE [LARGE SCALE GENOMIC DNA]</scope>
</reference>
<proteinExistence type="predicted"/>
<dbReference type="EMBL" id="KY971610">
    <property type="protein sequence ID" value="ASD52138.1"/>
    <property type="molecule type" value="Genomic_DNA"/>
</dbReference>
<name>A0A2U7NLX5_9CAUD</name>
<dbReference type="Pfam" id="PF09010">
    <property type="entry name" value="AsiA"/>
    <property type="match status" value="1"/>
</dbReference>
<organism evidence="1 2">
    <name type="scientific">Pseudomonas phage PspYZU05</name>
    <dbReference type="NCBI Taxonomy" id="1983556"/>
    <lineage>
        <taxon>Viruses</taxon>
        <taxon>Duplodnaviria</taxon>
        <taxon>Heunggongvirae</taxon>
        <taxon>Uroviricota</taxon>
        <taxon>Caudoviricetes</taxon>
        <taxon>Pantevenvirales</taxon>
        <taxon>Straboviridae</taxon>
        <taxon>Jiangsuvirus</taxon>
        <taxon>Jiangsuvirus pspyzu05</taxon>
    </lineage>
</organism>
<sequence>MNTNEHDLEQQVSLEKLDISFNKESIMDIIATMSILIKFDADDILDNINLFAEYLNELGFRTVEGFELNKYRLKRMFFNSGLSREDMTGLFDEHFERLNRKMTMYQYQA</sequence>
<accession>A0A2U7NLX5</accession>
<evidence type="ECO:0000313" key="1">
    <source>
        <dbReference type="EMBL" id="ASD52138.1"/>
    </source>
</evidence>
<dbReference type="GO" id="GO:0006355">
    <property type="term" value="P:regulation of DNA-templated transcription"/>
    <property type="evidence" value="ECO:0007669"/>
    <property type="project" value="InterPro"/>
</dbReference>